<dbReference type="RefSeq" id="WP_230066025.1">
    <property type="nucleotide sequence ID" value="NZ_BAABLL010000010.1"/>
</dbReference>
<keyword evidence="2" id="KW-1185">Reference proteome</keyword>
<evidence type="ECO:0000313" key="1">
    <source>
        <dbReference type="EMBL" id="MFC4266739.1"/>
    </source>
</evidence>
<comment type="caution">
    <text evidence="1">The sequence shown here is derived from an EMBL/GenBank/DDBJ whole genome shotgun (WGS) entry which is preliminary data.</text>
</comment>
<name>A0ABV8R2Q5_9MICC</name>
<dbReference type="EMBL" id="JBHSCQ010000022">
    <property type="protein sequence ID" value="MFC4266739.1"/>
    <property type="molecule type" value="Genomic_DNA"/>
</dbReference>
<accession>A0ABV8R2Q5</accession>
<reference evidence="2" key="1">
    <citation type="journal article" date="2019" name="Int. J. Syst. Evol. Microbiol.">
        <title>The Global Catalogue of Microorganisms (GCM) 10K type strain sequencing project: providing services to taxonomists for standard genome sequencing and annotation.</title>
        <authorList>
            <consortium name="The Broad Institute Genomics Platform"/>
            <consortium name="The Broad Institute Genome Sequencing Center for Infectious Disease"/>
            <person name="Wu L."/>
            <person name="Ma J."/>
        </authorList>
    </citation>
    <scope>NUCLEOTIDE SEQUENCE [LARGE SCALE GENOMIC DNA]</scope>
    <source>
        <strain evidence="2">CGMCC 1.10698</strain>
    </source>
</reference>
<dbReference type="Proteomes" id="UP001595773">
    <property type="component" value="Unassembled WGS sequence"/>
</dbReference>
<proteinExistence type="predicted"/>
<organism evidence="1 2">
    <name type="scientific">Arthrobacter cryoconiti</name>
    <dbReference type="NCBI Taxonomy" id="748907"/>
    <lineage>
        <taxon>Bacteria</taxon>
        <taxon>Bacillati</taxon>
        <taxon>Actinomycetota</taxon>
        <taxon>Actinomycetes</taxon>
        <taxon>Micrococcales</taxon>
        <taxon>Micrococcaceae</taxon>
        <taxon>Arthrobacter</taxon>
    </lineage>
</organism>
<gene>
    <name evidence="1" type="ORF">ACFOW9_14110</name>
</gene>
<sequence>MKEVSPKKGNRDLSYPQGQCCWHFRSIHCAADAGKSRLHPHLLHNESGVHVKDQMSAAEWEGALTGTSTCKVQGKSRA</sequence>
<protein>
    <submittedName>
        <fullName evidence="1">Uncharacterized protein</fullName>
    </submittedName>
</protein>
<evidence type="ECO:0000313" key="2">
    <source>
        <dbReference type="Proteomes" id="UP001595773"/>
    </source>
</evidence>